<gene>
    <name evidence="2" type="ORF">AABB29_01380</name>
</gene>
<reference evidence="3" key="1">
    <citation type="submission" date="2024-04" db="EMBL/GenBank/DDBJ databases">
        <title>Phylogenomic analyses of a clade within the roseobacter group suggest taxonomic reassignments of species of the genera Aestuariivita, Citreicella, Loktanella, Nautella, Pelagibaca, Ruegeria, Thalassobius, Thiobacimonas and Tropicibacter, and the proposal o.</title>
        <authorList>
            <person name="Jeon C.O."/>
        </authorList>
    </citation>
    <scope>NUCLEOTIDE SEQUENCE [LARGE SCALE GENOMIC DNA]</scope>
    <source>
        <strain evidence="3">BS5-3</strain>
    </source>
</reference>
<dbReference type="Proteomes" id="UP001440612">
    <property type="component" value="Chromosome"/>
</dbReference>
<keyword evidence="1" id="KW-0732">Signal</keyword>
<dbReference type="RefSeq" id="WP_341367454.1">
    <property type="nucleotide sequence ID" value="NZ_CP150951.2"/>
</dbReference>
<feature type="chain" id="PRO_5046292658" evidence="1">
    <location>
        <begin position="21"/>
        <end position="203"/>
    </location>
</feature>
<evidence type="ECO:0000256" key="1">
    <source>
        <dbReference type="SAM" id="SignalP"/>
    </source>
</evidence>
<name>A0ABZ2V5E6_9RHOB</name>
<feature type="signal peptide" evidence="1">
    <location>
        <begin position="1"/>
        <end position="20"/>
    </location>
</feature>
<accession>A0ABZ2V5E6</accession>
<proteinExistence type="predicted"/>
<dbReference type="InterPro" id="IPR011250">
    <property type="entry name" value="OMP/PagP_B-barrel"/>
</dbReference>
<protein>
    <submittedName>
        <fullName evidence="2">Outer membrane protein</fullName>
    </submittedName>
</protein>
<dbReference type="SUPFAM" id="SSF56925">
    <property type="entry name" value="OMPA-like"/>
    <property type="match status" value="1"/>
</dbReference>
<sequence length="203" mass="21509">MHPFKIIVPAICCLFGHSAAADGVYYGGGLFYTDATSLNEPDGTAESADSYFGVSGTVGYRWDQPTSFFGAEADIDLPIGSDFEANGASCEDSATDPYYCTHNATIRLRGLAGIPVGNFEGFASAGFTIMTGDGAVSPNEQDTGVNTGFTVGVGLQQDLGGNTLRYELIYDNAENTTTKPTNGTLEYEPTFEALTAKVTFLFY</sequence>
<keyword evidence="3" id="KW-1185">Reference proteome</keyword>
<evidence type="ECO:0000313" key="2">
    <source>
        <dbReference type="EMBL" id="WZC49344.1"/>
    </source>
</evidence>
<evidence type="ECO:0000313" key="3">
    <source>
        <dbReference type="Proteomes" id="UP001440612"/>
    </source>
</evidence>
<dbReference type="EMBL" id="CP150951">
    <property type="protein sequence ID" value="WZC49344.1"/>
    <property type="molecule type" value="Genomic_DNA"/>
</dbReference>
<organism evidence="2 3">
    <name type="scientific">Yoonia phaeophyticola</name>
    <dbReference type="NCBI Taxonomy" id="3137369"/>
    <lineage>
        <taxon>Bacteria</taxon>
        <taxon>Pseudomonadati</taxon>
        <taxon>Pseudomonadota</taxon>
        <taxon>Alphaproteobacteria</taxon>
        <taxon>Rhodobacterales</taxon>
        <taxon>Paracoccaceae</taxon>
        <taxon>Yoonia</taxon>
    </lineage>
</organism>